<accession>A0AAW4W866</accession>
<comment type="caution">
    <text evidence="1">The sequence shown here is derived from an EMBL/GenBank/DDBJ whole genome shotgun (WGS) entry which is preliminary data.</text>
</comment>
<sequence>MAEPATLYKLIILHMLEHIDFPLSNAQISDFFLDREYTDYFTIQQVIHDLMDSGLVRTENTHNSTRYIITPAGKETLHFFHDKISPSIEEDIAAYFQANKLAIKTENAYLSDYYKTPEQEYGVRCQLREKGRTRLDFTLTVQTKEQAEAICTNWQNQADDVFACLMDLLLK</sequence>
<evidence type="ECO:0000313" key="1">
    <source>
        <dbReference type="EMBL" id="MCC2240824.1"/>
    </source>
</evidence>
<dbReference type="EMBL" id="JAJEQW010000001">
    <property type="protein sequence ID" value="MCC2240824.1"/>
    <property type="molecule type" value="Genomic_DNA"/>
</dbReference>
<reference evidence="1" key="1">
    <citation type="submission" date="2021-10" db="EMBL/GenBank/DDBJ databases">
        <title>Anaerobic single-cell dispensing facilitates the cultivation of human gut bacteria.</title>
        <authorList>
            <person name="Afrizal A."/>
        </authorList>
    </citation>
    <scope>NUCLEOTIDE SEQUENCE</scope>
    <source>
        <strain evidence="1">CLA-AA-H204</strain>
    </source>
</reference>
<dbReference type="RefSeq" id="WP_022243133.1">
    <property type="nucleotide sequence ID" value="NZ_JAJEQW010000001.1"/>
</dbReference>
<organism evidence="1 2">
    <name type="scientific">Roseburia amylophila</name>
    <dbReference type="NCBI Taxonomy" id="2981794"/>
    <lineage>
        <taxon>Bacteria</taxon>
        <taxon>Bacillati</taxon>
        <taxon>Bacillota</taxon>
        <taxon>Clostridia</taxon>
        <taxon>Lachnospirales</taxon>
        <taxon>Lachnospiraceae</taxon>
        <taxon>Roseburia</taxon>
    </lineage>
</organism>
<gene>
    <name evidence="1" type="ORF">LKD47_00730</name>
</gene>
<evidence type="ECO:0000313" key="2">
    <source>
        <dbReference type="Proteomes" id="UP001198893"/>
    </source>
</evidence>
<protein>
    <submittedName>
        <fullName evidence="1">DUF4364 family protein</fullName>
    </submittedName>
</protein>
<dbReference type="Proteomes" id="UP001198893">
    <property type="component" value="Unassembled WGS sequence"/>
</dbReference>
<dbReference type="SUPFAM" id="SSF46785">
    <property type="entry name" value="Winged helix' DNA-binding domain"/>
    <property type="match status" value="1"/>
</dbReference>
<dbReference type="InterPro" id="IPR036390">
    <property type="entry name" value="WH_DNA-bd_sf"/>
</dbReference>
<proteinExistence type="predicted"/>
<dbReference type="Pfam" id="PF14277">
    <property type="entry name" value="DUF4364"/>
    <property type="match status" value="1"/>
</dbReference>
<dbReference type="InterPro" id="IPR036388">
    <property type="entry name" value="WH-like_DNA-bd_sf"/>
</dbReference>
<dbReference type="InterPro" id="IPR025374">
    <property type="entry name" value="DUF4364"/>
</dbReference>
<dbReference type="AlphaFoldDB" id="A0AAW4W866"/>
<dbReference type="Gene3D" id="1.10.10.10">
    <property type="entry name" value="Winged helix-like DNA-binding domain superfamily/Winged helix DNA-binding domain"/>
    <property type="match status" value="1"/>
</dbReference>
<name>A0AAW4W866_9FIRM</name>